<feature type="domain" description="Subtilisin-like protease fibronectin type-III" evidence="9">
    <location>
        <begin position="680"/>
        <end position="775"/>
    </location>
</feature>
<comment type="caution">
    <text evidence="10">The sequence shown here is derived from an EMBL/GenBank/DDBJ whole genome shotgun (WGS) entry which is preliminary data.</text>
</comment>
<dbReference type="SUPFAM" id="SSF52743">
    <property type="entry name" value="Subtilisin-like"/>
    <property type="match status" value="1"/>
</dbReference>
<protein>
    <submittedName>
        <fullName evidence="10">Uncharacterized protein</fullName>
    </submittedName>
</protein>
<dbReference type="InterPro" id="IPR000209">
    <property type="entry name" value="Peptidase_S8/S53_dom"/>
</dbReference>
<evidence type="ECO:0000256" key="3">
    <source>
        <dbReference type="ARBA" id="ARBA00022729"/>
    </source>
</evidence>
<keyword evidence="3" id="KW-0732">Signal</keyword>
<reference evidence="10 11" key="1">
    <citation type="submission" date="2021-02" db="EMBL/GenBank/DDBJ databases">
        <title>Plant Genome Project.</title>
        <authorList>
            <person name="Zhang R.-G."/>
        </authorList>
    </citation>
    <scope>NUCLEOTIDE SEQUENCE [LARGE SCALE GENOMIC DNA]</scope>
    <source>
        <tissue evidence="10">Leaves</tissue>
    </source>
</reference>
<dbReference type="InterPro" id="IPR034197">
    <property type="entry name" value="Peptidases_S8_3"/>
</dbReference>
<dbReference type="InterPro" id="IPR036852">
    <property type="entry name" value="Peptidase_S8/S53_dom_sf"/>
</dbReference>
<dbReference type="PROSITE" id="PS00138">
    <property type="entry name" value="SUBTILASE_SER"/>
    <property type="match status" value="1"/>
</dbReference>
<dbReference type="Pfam" id="PF17766">
    <property type="entry name" value="fn3_6"/>
    <property type="match status" value="1"/>
</dbReference>
<dbReference type="InterPro" id="IPR023828">
    <property type="entry name" value="Peptidase_S8_Ser-AS"/>
</dbReference>
<evidence type="ECO:0000256" key="6">
    <source>
        <dbReference type="PROSITE-ProRule" id="PRU01240"/>
    </source>
</evidence>
<dbReference type="Gene3D" id="2.60.40.2310">
    <property type="match status" value="1"/>
</dbReference>
<sequence length="787" mass="84217">MGTLLTERRKSYKKTSLLAVVNLLLILNAHDRFIATASSNSKVHIVYLGETQHNDPELITKSHHDMLASVVGSKEAAADLMVYSYKHGFSGFAAKLTESQARNVAELPGVVHIIPNQFHSLQTTRSWDYLDLSSYSPNNLLHDTNMGDGIIIGVLDTGIWPESKVFNDEGLGPIPPHWKGHCESGQLFNGATNCNRKLIGAKYFIHGFLADNQLPFNTTDNPDYLSARDVTGHGTHTSTIAAGSLVANASYKGLALGTVRGGAPRARIAMYKVCWNMPYPSGQCSSADILQAFDEAMKDGVDVLSLSLGFLIPLFTEVDERDGISIGSFHAVARGIHVVCAAGNEGPGAQTVTNRAPWITTVAATTIDRSFPTPITLGNNITIVGQAKFTGKKIGFTGLVYPEVRGLQPYVLPGACETLSLNDTSVDGKVVLCFSKVLGASEDIAATSVRAAGGVGVIIARKPGYPIGTCSNDFPCIVVDYELGTRILLYIRSTRSPMVKISPSRTLVGKPVSTKVAYFSSRGPSSIVPTILKPDIAAPGVSILAASSPSDPLVDGGFALNSGTSMATPFVSGIVALLKVLHPNWSPAAMRSAIVTTAWKTDPFGEPIFAEGVPQKLVDPFDYGGGLVNPNKAAEPGLVYDMGTDDYVHYLCAAGYNDSSISHLVRQATKCPSTQRSILDVNLPSITIPNLRKSVTLTRTVTNVGPLNSAYRVVIEHPLGIAVAVNPDTLVFNSTTRRNSFAVTISTNHKVNTGYYFGSLTWTDGKHNVTSPISVRTQIIESYTDDY</sequence>
<dbReference type="InterPro" id="IPR037045">
    <property type="entry name" value="S8pro/Inhibitor_I9_sf"/>
</dbReference>
<dbReference type="Pfam" id="PF05922">
    <property type="entry name" value="Inhibitor_I9"/>
    <property type="match status" value="1"/>
</dbReference>
<dbReference type="InterPro" id="IPR045051">
    <property type="entry name" value="SBT"/>
</dbReference>
<organism evidence="10 11">
    <name type="scientific">Xanthoceras sorbifolium</name>
    <dbReference type="NCBI Taxonomy" id="99658"/>
    <lineage>
        <taxon>Eukaryota</taxon>
        <taxon>Viridiplantae</taxon>
        <taxon>Streptophyta</taxon>
        <taxon>Embryophyta</taxon>
        <taxon>Tracheophyta</taxon>
        <taxon>Spermatophyta</taxon>
        <taxon>Magnoliopsida</taxon>
        <taxon>eudicotyledons</taxon>
        <taxon>Gunneridae</taxon>
        <taxon>Pentapetalae</taxon>
        <taxon>rosids</taxon>
        <taxon>malvids</taxon>
        <taxon>Sapindales</taxon>
        <taxon>Sapindaceae</taxon>
        <taxon>Xanthoceroideae</taxon>
        <taxon>Xanthoceras</taxon>
    </lineage>
</organism>
<keyword evidence="5 6" id="KW-0720">Serine protease</keyword>
<dbReference type="Gene3D" id="3.50.30.30">
    <property type="match status" value="1"/>
</dbReference>
<evidence type="ECO:0000259" key="9">
    <source>
        <dbReference type="Pfam" id="PF17766"/>
    </source>
</evidence>
<feature type="active site" description="Charge relay system" evidence="6">
    <location>
        <position position="156"/>
    </location>
</feature>
<dbReference type="InterPro" id="IPR010259">
    <property type="entry name" value="S8pro/Inhibitor_I9"/>
</dbReference>
<dbReference type="Pfam" id="PF00082">
    <property type="entry name" value="Peptidase_S8"/>
    <property type="match status" value="1"/>
</dbReference>
<evidence type="ECO:0000256" key="5">
    <source>
        <dbReference type="ARBA" id="ARBA00022825"/>
    </source>
</evidence>
<dbReference type="InterPro" id="IPR041469">
    <property type="entry name" value="Subtilisin-like_FN3"/>
</dbReference>
<proteinExistence type="inferred from homology"/>
<comment type="similarity">
    <text evidence="1 6">Belongs to the peptidase S8 family.</text>
</comment>
<evidence type="ECO:0000256" key="2">
    <source>
        <dbReference type="ARBA" id="ARBA00022670"/>
    </source>
</evidence>
<evidence type="ECO:0000256" key="1">
    <source>
        <dbReference type="ARBA" id="ARBA00011073"/>
    </source>
</evidence>
<dbReference type="InterPro" id="IPR015500">
    <property type="entry name" value="Peptidase_S8_subtilisin-rel"/>
</dbReference>
<dbReference type="CDD" id="cd02120">
    <property type="entry name" value="PA_subtilisin_like"/>
    <property type="match status" value="1"/>
</dbReference>
<feature type="domain" description="Peptidase S8/S53" evidence="7">
    <location>
        <begin position="147"/>
        <end position="601"/>
    </location>
</feature>
<dbReference type="Gene3D" id="3.30.70.80">
    <property type="entry name" value="Peptidase S8 propeptide/proteinase inhibitor I9"/>
    <property type="match status" value="1"/>
</dbReference>
<evidence type="ECO:0000259" key="8">
    <source>
        <dbReference type="Pfam" id="PF05922"/>
    </source>
</evidence>
<keyword evidence="11" id="KW-1185">Reference proteome</keyword>
<name>A0ABQ8HIK9_9ROSI</name>
<dbReference type="PROSITE" id="PS51892">
    <property type="entry name" value="SUBTILASE"/>
    <property type="match status" value="1"/>
</dbReference>
<dbReference type="Gene3D" id="3.40.50.200">
    <property type="entry name" value="Peptidase S8/S53 domain"/>
    <property type="match status" value="1"/>
</dbReference>
<dbReference type="PANTHER" id="PTHR10795">
    <property type="entry name" value="PROPROTEIN CONVERTASE SUBTILISIN/KEXIN"/>
    <property type="match status" value="1"/>
</dbReference>
<feature type="domain" description="Inhibitor I9" evidence="8">
    <location>
        <begin position="43"/>
        <end position="121"/>
    </location>
</feature>
<evidence type="ECO:0000259" key="7">
    <source>
        <dbReference type="Pfam" id="PF00082"/>
    </source>
</evidence>
<evidence type="ECO:0000313" key="11">
    <source>
        <dbReference type="Proteomes" id="UP000827721"/>
    </source>
</evidence>
<dbReference type="Proteomes" id="UP000827721">
    <property type="component" value="Unassembled WGS sequence"/>
</dbReference>
<keyword evidence="2 6" id="KW-0645">Protease</keyword>
<dbReference type="EMBL" id="JAFEMO010000010">
    <property type="protein sequence ID" value="KAH7560847.1"/>
    <property type="molecule type" value="Genomic_DNA"/>
</dbReference>
<dbReference type="CDD" id="cd04852">
    <property type="entry name" value="Peptidases_S8_3"/>
    <property type="match status" value="1"/>
</dbReference>
<evidence type="ECO:0000256" key="4">
    <source>
        <dbReference type="ARBA" id="ARBA00022801"/>
    </source>
</evidence>
<dbReference type="PRINTS" id="PR00723">
    <property type="entry name" value="SUBTILISIN"/>
</dbReference>
<feature type="active site" description="Charge relay system" evidence="6">
    <location>
        <position position="565"/>
    </location>
</feature>
<feature type="active site" description="Charge relay system" evidence="6">
    <location>
        <position position="233"/>
    </location>
</feature>
<keyword evidence="4 6" id="KW-0378">Hydrolase</keyword>
<accession>A0ABQ8HIK9</accession>
<evidence type="ECO:0000313" key="10">
    <source>
        <dbReference type="EMBL" id="KAH7560847.1"/>
    </source>
</evidence>
<gene>
    <name evidence="10" type="ORF">JRO89_XS10G0125300</name>
</gene>